<feature type="compositionally biased region" description="Polar residues" evidence="4">
    <location>
        <begin position="96"/>
        <end position="116"/>
    </location>
</feature>
<dbReference type="PANTHER" id="PTHR24346:SF30">
    <property type="entry name" value="MATERNAL EMBRYONIC LEUCINE ZIPPER KINASE"/>
    <property type="match status" value="1"/>
</dbReference>
<accession>A0A8H7QKZ5</accession>
<keyword evidence="2 3" id="KW-0067">ATP-binding</keyword>
<dbReference type="SMART" id="SM00220">
    <property type="entry name" value="S_TKc"/>
    <property type="match status" value="1"/>
</dbReference>
<dbReference type="GO" id="GO:0005524">
    <property type="term" value="F:ATP binding"/>
    <property type="evidence" value="ECO:0007669"/>
    <property type="project" value="UniProtKB-UniRule"/>
</dbReference>
<feature type="binding site" evidence="3">
    <location>
        <position position="207"/>
    </location>
    <ligand>
        <name>ATP</name>
        <dbReference type="ChEBI" id="CHEBI:30616"/>
    </ligand>
</feature>
<proteinExistence type="predicted"/>
<evidence type="ECO:0000313" key="7">
    <source>
        <dbReference type="Proteomes" id="UP000650833"/>
    </source>
</evidence>
<dbReference type="InterPro" id="IPR011009">
    <property type="entry name" value="Kinase-like_dom_sf"/>
</dbReference>
<dbReference type="OrthoDB" id="4062651at2759"/>
<feature type="domain" description="Protein kinase" evidence="5">
    <location>
        <begin position="179"/>
        <end position="484"/>
    </location>
</feature>
<keyword evidence="1 3" id="KW-0547">Nucleotide-binding</keyword>
<feature type="compositionally biased region" description="Low complexity" evidence="4">
    <location>
        <begin position="56"/>
        <end position="71"/>
    </location>
</feature>
<dbReference type="Gene3D" id="1.10.510.10">
    <property type="entry name" value="Transferase(Phosphotransferase) domain 1"/>
    <property type="match status" value="1"/>
</dbReference>
<evidence type="ECO:0000256" key="4">
    <source>
        <dbReference type="SAM" id="MobiDB-lite"/>
    </source>
</evidence>
<dbReference type="GO" id="GO:0004674">
    <property type="term" value="F:protein serine/threonine kinase activity"/>
    <property type="evidence" value="ECO:0007669"/>
    <property type="project" value="TreeGrafter"/>
</dbReference>
<feature type="compositionally biased region" description="Polar residues" evidence="4">
    <location>
        <begin position="170"/>
        <end position="184"/>
    </location>
</feature>
<comment type="caution">
    <text evidence="6">The sequence shown here is derived from an EMBL/GenBank/DDBJ whole genome shotgun (WGS) entry which is preliminary data.</text>
</comment>
<feature type="region of interest" description="Disordered" evidence="4">
    <location>
        <begin position="46"/>
        <end position="117"/>
    </location>
</feature>
<feature type="compositionally biased region" description="Low complexity" evidence="4">
    <location>
        <begin position="142"/>
        <end position="152"/>
    </location>
</feature>
<dbReference type="Proteomes" id="UP000650833">
    <property type="component" value="Unassembled WGS sequence"/>
</dbReference>
<dbReference type="Gene3D" id="3.30.200.20">
    <property type="entry name" value="Phosphorylase Kinase, domain 1"/>
    <property type="match status" value="1"/>
</dbReference>
<dbReference type="PROSITE" id="PS50011">
    <property type="entry name" value="PROTEIN_KINASE_DOM"/>
    <property type="match status" value="1"/>
</dbReference>
<name>A0A8H7QKZ5_9FUNG</name>
<reference evidence="6" key="1">
    <citation type="submission" date="2020-12" db="EMBL/GenBank/DDBJ databases">
        <title>Metabolic potential, ecology and presence of endohyphal bacteria is reflected in genomic diversity of Mucoromycotina.</title>
        <authorList>
            <person name="Muszewska A."/>
            <person name="Okrasinska A."/>
            <person name="Steczkiewicz K."/>
            <person name="Drgas O."/>
            <person name="Orlowska M."/>
            <person name="Perlinska-Lenart U."/>
            <person name="Aleksandrzak-Piekarczyk T."/>
            <person name="Szatraj K."/>
            <person name="Zielenkiewicz U."/>
            <person name="Pilsyk S."/>
            <person name="Malc E."/>
            <person name="Mieczkowski P."/>
            <person name="Kruszewska J.S."/>
            <person name="Biernat P."/>
            <person name="Pawlowska J."/>
        </authorList>
    </citation>
    <scope>NUCLEOTIDE SEQUENCE</scope>
    <source>
        <strain evidence="6">CBS 226.32</strain>
    </source>
</reference>
<dbReference type="InterPro" id="IPR008271">
    <property type="entry name" value="Ser/Thr_kinase_AS"/>
</dbReference>
<dbReference type="PANTHER" id="PTHR24346">
    <property type="entry name" value="MAP/MICROTUBULE AFFINITY-REGULATING KINASE"/>
    <property type="match status" value="1"/>
</dbReference>
<dbReference type="AlphaFoldDB" id="A0A8H7QKZ5"/>
<organism evidence="6 7">
    <name type="scientific">Mucor plumbeus</name>
    <dbReference type="NCBI Taxonomy" id="97098"/>
    <lineage>
        <taxon>Eukaryota</taxon>
        <taxon>Fungi</taxon>
        <taxon>Fungi incertae sedis</taxon>
        <taxon>Mucoromycota</taxon>
        <taxon>Mucoromycotina</taxon>
        <taxon>Mucoromycetes</taxon>
        <taxon>Mucorales</taxon>
        <taxon>Mucorineae</taxon>
        <taxon>Mucoraceae</taxon>
        <taxon>Mucor</taxon>
    </lineage>
</organism>
<evidence type="ECO:0000259" key="5">
    <source>
        <dbReference type="PROSITE" id="PS50011"/>
    </source>
</evidence>
<feature type="region of interest" description="Disordered" evidence="4">
    <location>
        <begin position="138"/>
        <end position="160"/>
    </location>
</feature>
<dbReference type="Pfam" id="PF00069">
    <property type="entry name" value="Pkinase"/>
    <property type="match status" value="1"/>
</dbReference>
<feature type="compositionally biased region" description="Polar residues" evidence="4">
    <location>
        <begin position="72"/>
        <end position="88"/>
    </location>
</feature>
<dbReference type="GO" id="GO:0005737">
    <property type="term" value="C:cytoplasm"/>
    <property type="evidence" value="ECO:0007669"/>
    <property type="project" value="TreeGrafter"/>
</dbReference>
<evidence type="ECO:0000256" key="2">
    <source>
        <dbReference type="ARBA" id="ARBA00022840"/>
    </source>
</evidence>
<keyword evidence="7" id="KW-1185">Reference proteome</keyword>
<dbReference type="InterPro" id="IPR017441">
    <property type="entry name" value="Protein_kinase_ATP_BS"/>
</dbReference>
<evidence type="ECO:0000256" key="3">
    <source>
        <dbReference type="PROSITE-ProRule" id="PRU10141"/>
    </source>
</evidence>
<dbReference type="GO" id="GO:0035556">
    <property type="term" value="P:intracellular signal transduction"/>
    <property type="evidence" value="ECO:0007669"/>
    <property type="project" value="TreeGrafter"/>
</dbReference>
<evidence type="ECO:0000313" key="6">
    <source>
        <dbReference type="EMBL" id="KAG2194579.1"/>
    </source>
</evidence>
<protein>
    <recommendedName>
        <fullName evidence="5">Protein kinase domain-containing protein</fullName>
    </recommendedName>
</protein>
<dbReference type="EMBL" id="JAEPRC010000579">
    <property type="protein sequence ID" value="KAG2194579.1"/>
    <property type="molecule type" value="Genomic_DNA"/>
</dbReference>
<dbReference type="SUPFAM" id="SSF56112">
    <property type="entry name" value="Protein kinase-like (PK-like)"/>
    <property type="match status" value="1"/>
</dbReference>
<dbReference type="PROSITE" id="PS00108">
    <property type="entry name" value="PROTEIN_KINASE_ST"/>
    <property type="match status" value="1"/>
</dbReference>
<feature type="region of interest" description="Disordered" evidence="4">
    <location>
        <begin position="165"/>
        <end position="184"/>
    </location>
</feature>
<dbReference type="InterPro" id="IPR000719">
    <property type="entry name" value="Prot_kinase_dom"/>
</dbReference>
<sequence length="519" mass="57619">MSTKNQEILTLHHRTLSPEPMDVSTLPQQHQPSTVIRGNSAETFRSKSIPNKKSSRFGFLFSSNNNSRSNLKMTPTNTPEAQPNSVETTPHRRSSSDAQSYRSVESTMLNNESQLPQHKLSKSIGNFITSPASWTKKHLHHSGASSESSSPSTNVPRLNEKYGDYIKPTKNASSKASGSTNKNNIGSGATAVIRLVQSPQGRILAVKEFIKRDKTEDEKEYLKRMHNEYCISKTASGHPNVVETMDLVVDEHDRWCTVMEYCDGGDLFNLLTEKSTMPVMEGACLFKQLVLGLQHLHHLGIAHRDIKPENLILTKGGTLKIADFGVADVVQTCFEKDIHMCHKWCGSEPFWSPELWNLKNKEDGYLGQALDVWSAAVTYFCIRFQSLPFAAAFYTGKPGSSPPAGAKAGSPAAVAAAAVDGGDRDFGLYVQQRSKLGASSCDLWDSFDQGERLTDDEKECLANMLDPNPETRWTVDQVLGSNWMKSIELCHDGELDNGWRHYHTTKRTLSSINSPPKSR</sequence>
<dbReference type="PROSITE" id="PS00107">
    <property type="entry name" value="PROTEIN_KINASE_ATP"/>
    <property type="match status" value="1"/>
</dbReference>
<gene>
    <name evidence="6" type="ORF">INT46_010409</name>
</gene>
<evidence type="ECO:0000256" key="1">
    <source>
        <dbReference type="ARBA" id="ARBA00022741"/>
    </source>
</evidence>